<evidence type="ECO:0008006" key="6">
    <source>
        <dbReference type="Google" id="ProtNLM"/>
    </source>
</evidence>
<keyword evidence="3" id="KW-0699">rRNA-binding</keyword>
<evidence type="ECO:0000256" key="3">
    <source>
        <dbReference type="ARBA" id="ARBA00022730"/>
    </source>
</evidence>
<evidence type="ECO:0000256" key="4">
    <source>
        <dbReference type="ARBA" id="ARBA00022884"/>
    </source>
</evidence>
<evidence type="ECO:0000256" key="1">
    <source>
        <dbReference type="ARBA" id="ARBA00022490"/>
    </source>
</evidence>
<accession>A0A381PSD1</accession>
<dbReference type="NCBIfam" id="NF003593">
    <property type="entry name" value="PRK05255.1-1"/>
    <property type="match status" value="1"/>
</dbReference>
<keyword evidence="2" id="KW-0690">Ribosome biogenesis</keyword>
<dbReference type="InterPro" id="IPR006839">
    <property type="entry name" value="DarP"/>
</dbReference>
<dbReference type="PANTHER" id="PTHR38101:SF1">
    <property type="entry name" value="UPF0307 PROTEIN YJGA"/>
    <property type="match status" value="1"/>
</dbReference>
<dbReference type="PIRSF" id="PIRSF016183">
    <property type="entry name" value="UCP016183"/>
    <property type="match status" value="1"/>
</dbReference>
<dbReference type="EMBL" id="UINC01001061">
    <property type="protein sequence ID" value="SUZ69378.1"/>
    <property type="molecule type" value="Genomic_DNA"/>
</dbReference>
<sequence length="167" mass="19184">MDREKSSLDQHRSKTQRKKDALALQALGDKLTYFSPSQLSKLPLTEAVIAAIGEYNLLPKKHGARKRQLQLIGRLMRSCDYEIVSLAMEQLPRNDAQEPQDLRNSRDLSEKILTEGNAEINAAIKEHGNLDRQKLRRLYREYHKGNEAQQQIIRSKLTNYLANNSSK</sequence>
<gene>
    <name evidence="5" type="ORF">METZ01_LOCUS22232</name>
</gene>
<proteinExistence type="predicted"/>
<dbReference type="GO" id="GO:0019843">
    <property type="term" value="F:rRNA binding"/>
    <property type="evidence" value="ECO:0007669"/>
    <property type="project" value="UniProtKB-KW"/>
</dbReference>
<evidence type="ECO:0000256" key="2">
    <source>
        <dbReference type="ARBA" id="ARBA00022517"/>
    </source>
</evidence>
<evidence type="ECO:0000313" key="5">
    <source>
        <dbReference type="EMBL" id="SUZ69378.1"/>
    </source>
</evidence>
<protein>
    <recommendedName>
        <fullName evidence="6">DUF615 domain-containing protein</fullName>
    </recommendedName>
</protein>
<dbReference type="CDD" id="cd16331">
    <property type="entry name" value="YjgA-like"/>
    <property type="match status" value="1"/>
</dbReference>
<organism evidence="5">
    <name type="scientific">marine metagenome</name>
    <dbReference type="NCBI Taxonomy" id="408172"/>
    <lineage>
        <taxon>unclassified sequences</taxon>
        <taxon>metagenomes</taxon>
        <taxon>ecological metagenomes</taxon>
    </lineage>
</organism>
<dbReference type="AlphaFoldDB" id="A0A381PSD1"/>
<reference evidence="5" key="1">
    <citation type="submission" date="2018-05" db="EMBL/GenBank/DDBJ databases">
        <authorList>
            <person name="Lanie J.A."/>
            <person name="Ng W.-L."/>
            <person name="Kazmierczak K.M."/>
            <person name="Andrzejewski T.M."/>
            <person name="Davidsen T.M."/>
            <person name="Wayne K.J."/>
            <person name="Tettelin H."/>
            <person name="Glass J.I."/>
            <person name="Rusch D."/>
            <person name="Podicherti R."/>
            <person name="Tsui H.-C.T."/>
            <person name="Winkler M.E."/>
        </authorList>
    </citation>
    <scope>NUCLEOTIDE SEQUENCE</scope>
</reference>
<dbReference type="SUPFAM" id="SSF158710">
    <property type="entry name" value="PSPTO4464-like"/>
    <property type="match status" value="1"/>
</dbReference>
<dbReference type="GO" id="GO:0042254">
    <property type="term" value="P:ribosome biogenesis"/>
    <property type="evidence" value="ECO:0007669"/>
    <property type="project" value="UniProtKB-KW"/>
</dbReference>
<keyword evidence="1" id="KW-0963">Cytoplasm</keyword>
<dbReference type="Pfam" id="PF04751">
    <property type="entry name" value="DarP"/>
    <property type="match status" value="1"/>
</dbReference>
<dbReference type="InterPro" id="IPR023153">
    <property type="entry name" value="DarP_sf"/>
</dbReference>
<name>A0A381PSD1_9ZZZZ</name>
<dbReference type="GO" id="GO:0005829">
    <property type="term" value="C:cytosol"/>
    <property type="evidence" value="ECO:0007669"/>
    <property type="project" value="TreeGrafter"/>
</dbReference>
<keyword evidence="4" id="KW-0694">RNA-binding</keyword>
<dbReference type="PANTHER" id="PTHR38101">
    <property type="entry name" value="UPF0307 PROTEIN YJGA"/>
    <property type="match status" value="1"/>
</dbReference>
<dbReference type="Gene3D" id="1.10.60.30">
    <property type="entry name" value="PSPTO4464-like domains"/>
    <property type="match status" value="2"/>
</dbReference>